<sequence length="249" mass="28392">MHPAEGFFDEWAGLYDEYYDEQRIGDADFYVELARETNGTVLEVGCGTGRVYLDLLRAGVDAYGIDISRAMLTELERNAAEDDLKPCVRRADMTAFEPKRTYDLIIVPFRTFLHNTTLADRQAALRNIYDALESGGRLVFNVFVPNFDIICETYGTPETQVIEYDGEEYTVTEISRVVDEIEQVIETERTLKRDGTVISESAFRLALVSKAEFELLFETTGWSDWTVYGGFDSEPLDESSQEMVWIAEK</sequence>
<comment type="caution">
    <text evidence="3">The sequence shown here is derived from an EMBL/GenBank/DDBJ whole genome shotgun (WGS) entry which is preliminary data.</text>
</comment>
<dbReference type="GO" id="GO:0032259">
    <property type="term" value="P:methylation"/>
    <property type="evidence" value="ECO:0007669"/>
    <property type="project" value="UniProtKB-KW"/>
</dbReference>
<keyword evidence="4" id="KW-1185">Reference proteome</keyword>
<dbReference type="PANTHER" id="PTHR43861">
    <property type="entry name" value="TRANS-ACONITATE 2-METHYLTRANSFERASE-RELATED"/>
    <property type="match status" value="1"/>
</dbReference>
<keyword evidence="3" id="KW-0489">Methyltransferase</keyword>
<dbReference type="OrthoDB" id="147504at2157"/>
<dbReference type="InterPro" id="IPR041698">
    <property type="entry name" value="Methyltransf_25"/>
</dbReference>
<protein>
    <submittedName>
        <fullName evidence="3">Methyltransferase domain-containing protein</fullName>
    </submittedName>
</protein>
<name>A0A6B0VIV8_9EURY</name>
<dbReference type="RefSeq" id="WP_160063377.1">
    <property type="nucleotide sequence ID" value="NZ_WUYX01000020.1"/>
</dbReference>
<evidence type="ECO:0000256" key="1">
    <source>
        <dbReference type="ARBA" id="ARBA00022679"/>
    </source>
</evidence>
<dbReference type="Gene3D" id="3.40.50.150">
    <property type="entry name" value="Vaccinia Virus protein VP39"/>
    <property type="match status" value="1"/>
</dbReference>
<dbReference type="SUPFAM" id="SSF53335">
    <property type="entry name" value="S-adenosyl-L-methionine-dependent methyltransferases"/>
    <property type="match status" value="1"/>
</dbReference>
<proteinExistence type="predicted"/>
<dbReference type="AlphaFoldDB" id="A0A6B0VIV8"/>
<gene>
    <name evidence="3" type="ORF">GS429_05180</name>
</gene>
<reference evidence="3 4" key="1">
    <citation type="submission" date="2020-01" db="EMBL/GenBank/DDBJ databases">
        <title>Natronorubrum sp. JWXQ-INN 674 isolated from Inner Mongolia Autonomous Region of China.</title>
        <authorList>
            <person name="Xue Q."/>
        </authorList>
    </citation>
    <scope>NUCLEOTIDE SEQUENCE [LARGE SCALE GENOMIC DNA]</scope>
    <source>
        <strain evidence="3 4">JWXQ-INN-674</strain>
    </source>
</reference>
<accession>A0A6B0VIV8</accession>
<feature type="domain" description="Methyltransferase" evidence="2">
    <location>
        <begin position="41"/>
        <end position="136"/>
    </location>
</feature>
<organism evidence="3 4">
    <name type="scientific">Natronorubrum halalkaliphilum</name>
    <dbReference type="NCBI Taxonomy" id="2691917"/>
    <lineage>
        <taxon>Archaea</taxon>
        <taxon>Methanobacteriati</taxon>
        <taxon>Methanobacteriota</taxon>
        <taxon>Stenosarchaea group</taxon>
        <taxon>Halobacteria</taxon>
        <taxon>Halobacteriales</taxon>
        <taxon>Natrialbaceae</taxon>
        <taxon>Natronorubrum</taxon>
    </lineage>
</organism>
<dbReference type="Pfam" id="PF13649">
    <property type="entry name" value="Methyltransf_25"/>
    <property type="match status" value="1"/>
</dbReference>
<evidence type="ECO:0000313" key="4">
    <source>
        <dbReference type="Proteomes" id="UP000434101"/>
    </source>
</evidence>
<dbReference type="EMBL" id="WUYX01000020">
    <property type="protein sequence ID" value="MXV61464.1"/>
    <property type="molecule type" value="Genomic_DNA"/>
</dbReference>
<dbReference type="GO" id="GO:0008168">
    <property type="term" value="F:methyltransferase activity"/>
    <property type="evidence" value="ECO:0007669"/>
    <property type="project" value="UniProtKB-KW"/>
</dbReference>
<keyword evidence="1 3" id="KW-0808">Transferase</keyword>
<evidence type="ECO:0000259" key="2">
    <source>
        <dbReference type="Pfam" id="PF13649"/>
    </source>
</evidence>
<evidence type="ECO:0000313" key="3">
    <source>
        <dbReference type="EMBL" id="MXV61464.1"/>
    </source>
</evidence>
<dbReference type="InterPro" id="IPR029063">
    <property type="entry name" value="SAM-dependent_MTases_sf"/>
</dbReference>
<dbReference type="Proteomes" id="UP000434101">
    <property type="component" value="Unassembled WGS sequence"/>
</dbReference>
<dbReference type="CDD" id="cd02440">
    <property type="entry name" value="AdoMet_MTases"/>
    <property type="match status" value="1"/>
</dbReference>